<name>A0A1T5B869_9BACT</name>
<gene>
    <name evidence="1" type="ORF">SAMN05660349_01138</name>
</gene>
<reference evidence="2" key="1">
    <citation type="submission" date="2017-02" db="EMBL/GenBank/DDBJ databases">
        <authorList>
            <person name="Varghese N."/>
            <person name="Submissions S."/>
        </authorList>
    </citation>
    <scope>NUCLEOTIDE SEQUENCE [LARGE SCALE GENOMIC DNA]</scope>
    <source>
        <strain evidence="2">DSM 24967</strain>
    </source>
</reference>
<proteinExistence type="predicted"/>
<accession>A0A1T5B869</accession>
<dbReference type="RefSeq" id="WP_217697204.1">
    <property type="nucleotide sequence ID" value="NZ_FUYQ01000006.1"/>
</dbReference>
<evidence type="ECO:0000313" key="2">
    <source>
        <dbReference type="Proteomes" id="UP000190852"/>
    </source>
</evidence>
<sequence length="462" mass="49614">MIPDISNLASKNEIPVLDGYALRSEIPDITNLATKEEIPSLTNYALKSDIPDITGLATKEEIPVLDNYALKNEIPDISGLSTKSETNTALGGKADLVDGKIPAAQLPSYVDDVLEATSVASFPLIGESGKIYVDTTTNITYRWTGSIYTEISKSLALGETSSSAYRGDRGKTAYDHSQIITGNPHNTKASDIVNIPSGTVTSLTVQNAINELDNKKVDKVTGKVLSTNDYTTEEKEKLSQIETGAQANINPDWNAESGFAQILNKPNLSDISLKKLTGTVTSAAYFKFAETPVNVSEYFAHFRITVSSPTTTIGQTLEVWVNGSGENAPLFWIISNQKSTTATTTGLYYLKAIYPKTLNNGYNAQFELYAYNTTQRDIEIELISSRNVNLTSSLLAESYNSTYQSASGVIAIPYDGFITNSTGYFSVSGSAGSTALLSGSGSYTAGEALVANDLIFLGSDLK</sequence>
<organism evidence="1 2">
    <name type="scientific">Parabacteroides chartae</name>
    <dbReference type="NCBI Taxonomy" id="1037355"/>
    <lineage>
        <taxon>Bacteria</taxon>
        <taxon>Pseudomonadati</taxon>
        <taxon>Bacteroidota</taxon>
        <taxon>Bacteroidia</taxon>
        <taxon>Bacteroidales</taxon>
        <taxon>Tannerellaceae</taxon>
        <taxon>Parabacteroides</taxon>
    </lineage>
</organism>
<protein>
    <submittedName>
        <fullName evidence="1">Uncharacterized protein</fullName>
    </submittedName>
</protein>
<keyword evidence="2" id="KW-1185">Reference proteome</keyword>
<dbReference type="EMBL" id="FUYQ01000006">
    <property type="protein sequence ID" value="SKB43461.1"/>
    <property type="molecule type" value="Genomic_DNA"/>
</dbReference>
<evidence type="ECO:0000313" key="1">
    <source>
        <dbReference type="EMBL" id="SKB43461.1"/>
    </source>
</evidence>
<dbReference type="AlphaFoldDB" id="A0A1T5B869"/>
<dbReference type="Proteomes" id="UP000190852">
    <property type="component" value="Unassembled WGS sequence"/>
</dbReference>